<keyword evidence="1" id="KW-0812">Transmembrane</keyword>
<dbReference type="InParanoid" id="E2C0L2"/>
<keyword evidence="3" id="KW-1185">Reference proteome</keyword>
<dbReference type="EMBL" id="GL451800">
    <property type="protein sequence ID" value="EFN78529.1"/>
    <property type="molecule type" value="Genomic_DNA"/>
</dbReference>
<keyword evidence="1" id="KW-0472">Membrane</keyword>
<dbReference type="OrthoDB" id="5841748at2759"/>
<reference evidence="2 3" key="1">
    <citation type="journal article" date="2010" name="Science">
        <title>Genomic comparison of the ants Camponotus floridanus and Harpegnathos saltator.</title>
        <authorList>
            <person name="Bonasio R."/>
            <person name="Zhang G."/>
            <person name="Ye C."/>
            <person name="Mutti N.S."/>
            <person name="Fang X."/>
            <person name="Qin N."/>
            <person name="Donahue G."/>
            <person name="Yang P."/>
            <person name="Li Q."/>
            <person name="Li C."/>
            <person name="Zhang P."/>
            <person name="Huang Z."/>
            <person name="Berger S.L."/>
            <person name="Reinberg D."/>
            <person name="Wang J."/>
            <person name="Liebig J."/>
        </authorList>
    </citation>
    <scope>NUCLEOTIDE SEQUENCE [LARGE SCALE GENOMIC DNA]</scope>
    <source>
        <strain evidence="2 3">R22 G/1</strain>
    </source>
</reference>
<evidence type="ECO:0000256" key="1">
    <source>
        <dbReference type="SAM" id="Phobius"/>
    </source>
</evidence>
<dbReference type="Proteomes" id="UP000008237">
    <property type="component" value="Unassembled WGS sequence"/>
</dbReference>
<protein>
    <submittedName>
        <fullName evidence="2">Uncharacterized protein</fullName>
    </submittedName>
</protein>
<proteinExistence type="predicted"/>
<name>E2C0L2_HARSA</name>
<evidence type="ECO:0000313" key="2">
    <source>
        <dbReference type="EMBL" id="EFN78529.1"/>
    </source>
</evidence>
<keyword evidence="1" id="KW-1133">Transmembrane helix</keyword>
<dbReference type="AlphaFoldDB" id="E2C0L2"/>
<feature type="non-terminal residue" evidence="2">
    <location>
        <position position="55"/>
    </location>
</feature>
<gene>
    <name evidence="2" type="ORF">EAI_02348</name>
</gene>
<evidence type="ECO:0000313" key="3">
    <source>
        <dbReference type="Proteomes" id="UP000008237"/>
    </source>
</evidence>
<sequence>MHRVLSFQMSRITSESSEYVTKRLCFSFTFSIGFFCLLCGFLLGRFAVERSIEAR</sequence>
<feature type="transmembrane region" description="Helical" evidence="1">
    <location>
        <begin position="26"/>
        <end position="48"/>
    </location>
</feature>
<organism evidence="3">
    <name type="scientific">Harpegnathos saltator</name>
    <name type="common">Jerdon's jumping ant</name>
    <dbReference type="NCBI Taxonomy" id="610380"/>
    <lineage>
        <taxon>Eukaryota</taxon>
        <taxon>Metazoa</taxon>
        <taxon>Ecdysozoa</taxon>
        <taxon>Arthropoda</taxon>
        <taxon>Hexapoda</taxon>
        <taxon>Insecta</taxon>
        <taxon>Pterygota</taxon>
        <taxon>Neoptera</taxon>
        <taxon>Endopterygota</taxon>
        <taxon>Hymenoptera</taxon>
        <taxon>Apocrita</taxon>
        <taxon>Aculeata</taxon>
        <taxon>Formicoidea</taxon>
        <taxon>Formicidae</taxon>
        <taxon>Ponerinae</taxon>
        <taxon>Ponerini</taxon>
        <taxon>Harpegnathos</taxon>
    </lineage>
</organism>
<accession>E2C0L2</accession>